<reference evidence="5" key="1">
    <citation type="submission" date="2013-02" db="EMBL/GenBank/DDBJ databases">
        <authorList>
            <person name="Hughes D."/>
        </authorList>
    </citation>
    <scope>NUCLEOTIDE SEQUENCE</scope>
    <source>
        <strain>Durham</strain>
        <strain evidence="5">NC isolate 2 -- Noor lab</strain>
    </source>
</reference>
<evidence type="ECO:0000259" key="3">
    <source>
        <dbReference type="PROSITE" id="PS51135"/>
    </source>
</evidence>
<proteinExistence type="predicted"/>
<keyword evidence="1 2" id="KW-0053">Apoptosis</keyword>
<reference evidence="4" key="2">
    <citation type="submission" date="2015-06" db="UniProtKB">
        <authorList>
            <consortium name="EnsemblMetazoa"/>
        </authorList>
    </citation>
    <scope>IDENTIFICATION</scope>
</reference>
<dbReference type="Pfam" id="PF02017">
    <property type="entry name" value="CIDE-N"/>
    <property type="match status" value="1"/>
</dbReference>
<name>T1GCE2_MEGSC</name>
<dbReference type="GO" id="GO:0006915">
    <property type="term" value="P:apoptotic process"/>
    <property type="evidence" value="ECO:0007669"/>
    <property type="project" value="UniProtKB-UniRule"/>
</dbReference>
<dbReference type="PANTHER" id="PTHR12306">
    <property type="entry name" value="CELL DEATH ACTIVATOR CIDE"/>
    <property type="match status" value="1"/>
</dbReference>
<dbReference type="PROSITE" id="PS51135">
    <property type="entry name" value="CIDE_N"/>
    <property type="match status" value="1"/>
</dbReference>
<keyword evidence="5" id="KW-1185">Reference proteome</keyword>
<dbReference type="InterPro" id="IPR003508">
    <property type="entry name" value="CIDE-N_dom"/>
</dbReference>
<dbReference type="EMBL" id="CAQQ02143976">
    <property type="status" value="NOT_ANNOTATED_CDS"/>
    <property type="molecule type" value="Genomic_DNA"/>
</dbReference>
<dbReference type="STRING" id="36166.T1GCE2"/>
<dbReference type="PANTHER" id="PTHR12306:SF15">
    <property type="entry name" value="DNAATION FACTOR-RELATED PROTEIN 1, ISOFORM B-RELATED"/>
    <property type="match status" value="1"/>
</dbReference>
<evidence type="ECO:0000313" key="4">
    <source>
        <dbReference type="EnsemblMetazoa" id="MESCA000953-PA"/>
    </source>
</evidence>
<evidence type="ECO:0000256" key="2">
    <source>
        <dbReference type="PROSITE-ProRule" id="PRU00447"/>
    </source>
</evidence>
<dbReference type="HOGENOM" id="CLU_1333279_0_0_1"/>
<sequence>MKEYNIYSYDRSESSIKFIEKKNNEISLKIKDVTRTIIKVVSASSLEELRCQSVEVFGKSSELPKIHLDSDGTEIDDEEYFNTLDANTEIMAVFPGEHWTDVISHFESYTHIASDNQCFDTILEKLKSNLCTITKINDSDLDSLSNMDPNSLVDITGKDFAEQVQQGRSFGERSAEDRIHLLKLLRSGAIFSSNSGECSQENISQG</sequence>
<feature type="domain" description="CIDE-N" evidence="3">
    <location>
        <begin position="24"/>
        <end position="101"/>
    </location>
</feature>
<dbReference type="SUPFAM" id="SSF54277">
    <property type="entry name" value="CAD &amp; PB1 domains"/>
    <property type="match status" value="1"/>
</dbReference>
<accession>T1GCE2</accession>
<dbReference type="Gene3D" id="3.10.20.10">
    <property type="match status" value="1"/>
</dbReference>
<dbReference type="Proteomes" id="UP000015102">
    <property type="component" value="Unassembled WGS sequence"/>
</dbReference>
<organism evidence="4 5">
    <name type="scientific">Megaselia scalaris</name>
    <name type="common">Humpbacked fly</name>
    <name type="synonym">Phora scalaris</name>
    <dbReference type="NCBI Taxonomy" id="36166"/>
    <lineage>
        <taxon>Eukaryota</taxon>
        <taxon>Metazoa</taxon>
        <taxon>Ecdysozoa</taxon>
        <taxon>Arthropoda</taxon>
        <taxon>Hexapoda</taxon>
        <taxon>Insecta</taxon>
        <taxon>Pterygota</taxon>
        <taxon>Neoptera</taxon>
        <taxon>Endopterygota</taxon>
        <taxon>Diptera</taxon>
        <taxon>Brachycera</taxon>
        <taxon>Muscomorpha</taxon>
        <taxon>Platypezoidea</taxon>
        <taxon>Phoridae</taxon>
        <taxon>Megaseliini</taxon>
        <taxon>Megaselia</taxon>
    </lineage>
</organism>
<dbReference type="AlphaFoldDB" id="T1GCE2"/>
<evidence type="ECO:0000313" key="5">
    <source>
        <dbReference type="Proteomes" id="UP000015102"/>
    </source>
</evidence>
<dbReference type="EnsemblMetazoa" id="MESCA000953-RA">
    <property type="protein sequence ID" value="MESCA000953-PA"/>
    <property type="gene ID" value="MESCA000953"/>
</dbReference>
<dbReference type="SMART" id="SM00266">
    <property type="entry name" value="CAD"/>
    <property type="match status" value="1"/>
</dbReference>
<protein>
    <recommendedName>
        <fullName evidence="3">CIDE-N domain-containing protein</fullName>
    </recommendedName>
</protein>
<evidence type="ECO:0000256" key="1">
    <source>
        <dbReference type="ARBA" id="ARBA00022703"/>
    </source>
</evidence>
<dbReference type="GO" id="GO:0042981">
    <property type="term" value="P:regulation of apoptotic process"/>
    <property type="evidence" value="ECO:0007669"/>
    <property type="project" value="TreeGrafter"/>
</dbReference>